<protein>
    <submittedName>
        <fullName evidence="1">Uncharacterized protein</fullName>
    </submittedName>
</protein>
<sequence>MDSDGYDRFTGPEQHNNQLWQKIVFYQASG</sequence>
<name>A0A0E9XM93_ANGAN</name>
<reference evidence="1" key="2">
    <citation type="journal article" date="2015" name="Fish Shellfish Immunol.">
        <title>Early steps in the European eel (Anguilla anguilla)-Vibrio vulnificus interaction in the gills: Role of the RtxA13 toxin.</title>
        <authorList>
            <person name="Callol A."/>
            <person name="Pajuelo D."/>
            <person name="Ebbesson L."/>
            <person name="Teles M."/>
            <person name="MacKenzie S."/>
            <person name="Amaro C."/>
        </authorList>
    </citation>
    <scope>NUCLEOTIDE SEQUENCE</scope>
</reference>
<dbReference type="AlphaFoldDB" id="A0A0E9XM93"/>
<organism evidence="1">
    <name type="scientific">Anguilla anguilla</name>
    <name type="common">European freshwater eel</name>
    <name type="synonym">Muraena anguilla</name>
    <dbReference type="NCBI Taxonomy" id="7936"/>
    <lineage>
        <taxon>Eukaryota</taxon>
        <taxon>Metazoa</taxon>
        <taxon>Chordata</taxon>
        <taxon>Craniata</taxon>
        <taxon>Vertebrata</taxon>
        <taxon>Euteleostomi</taxon>
        <taxon>Actinopterygii</taxon>
        <taxon>Neopterygii</taxon>
        <taxon>Teleostei</taxon>
        <taxon>Anguilliformes</taxon>
        <taxon>Anguillidae</taxon>
        <taxon>Anguilla</taxon>
    </lineage>
</organism>
<dbReference type="EMBL" id="GBXM01004813">
    <property type="protein sequence ID" value="JAI03765.1"/>
    <property type="molecule type" value="Transcribed_RNA"/>
</dbReference>
<accession>A0A0E9XM93</accession>
<reference evidence="1" key="1">
    <citation type="submission" date="2014-11" db="EMBL/GenBank/DDBJ databases">
        <authorList>
            <person name="Amaro Gonzalez C."/>
        </authorList>
    </citation>
    <scope>NUCLEOTIDE SEQUENCE</scope>
</reference>
<evidence type="ECO:0000313" key="1">
    <source>
        <dbReference type="EMBL" id="JAI03765.1"/>
    </source>
</evidence>
<proteinExistence type="predicted"/>